<evidence type="ECO:0000256" key="9">
    <source>
        <dbReference type="RuleBase" id="RU369094"/>
    </source>
</evidence>
<keyword evidence="5 8" id="KW-0238">DNA-binding</keyword>
<reference evidence="12 13" key="1">
    <citation type="journal article" date="2024" name="G3 (Bethesda)">
        <title>Genome assembly of Hibiscus sabdariffa L. provides insights into metabolisms of medicinal natural products.</title>
        <authorList>
            <person name="Kim T."/>
        </authorList>
    </citation>
    <scope>NUCLEOTIDE SEQUENCE [LARGE SCALE GENOMIC DNA]</scope>
    <source>
        <strain evidence="12">TK-2024</strain>
        <tissue evidence="12">Old leaves</tissue>
    </source>
</reference>
<evidence type="ECO:0000256" key="3">
    <source>
        <dbReference type="ARBA" id="ARBA00022833"/>
    </source>
</evidence>
<gene>
    <name evidence="12" type="ORF">V6N11_056905</name>
</gene>
<feature type="region of interest" description="Disordered" evidence="10">
    <location>
        <begin position="66"/>
        <end position="93"/>
    </location>
</feature>
<feature type="domain" description="Dof-type" evidence="11">
    <location>
        <begin position="21"/>
        <end position="75"/>
    </location>
</feature>
<protein>
    <recommendedName>
        <fullName evidence="9">Dof zinc finger protein</fullName>
    </recommendedName>
</protein>
<keyword evidence="2 8" id="KW-0863">Zinc-finger</keyword>
<keyword evidence="4 9" id="KW-0805">Transcription regulation</keyword>
<evidence type="ECO:0000256" key="7">
    <source>
        <dbReference type="ARBA" id="ARBA00023242"/>
    </source>
</evidence>
<dbReference type="PROSITE" id="PS01361">
    <property type="entry name" value="ZF_DOF_1"/>
    <property type="match status" value="1"/>
</dbReference>
<comment type="subcellular location">
    <subcellularLocation>
        <location evidence="8 9">Nucleus</location>
    </subcellularLocation>
</comment>
<proteinExistence type="predicted"/>
<organism evidence="12 13">
    <name type="scientific">Hibiscus sabdariffa</name>
    <name type="common">roselle</name>
    <dbReference type="NCBI Taxonomy" id="183260"/>
    <lineage>
        <taxon>Eukaryota</taxon>
        <taxon>Viridiplantae</taxon>
        <taxon>Streptophyta</taxon>
        <taxon>Embryophyta</taxon>
        <taxon>Tracheophyta</taxon>
        <taxon>Spermatophyta</taxon>
        <taxon>Magnoliopsida</taxon>
        <taxon>eudicotyledons</taxon>
        <taxon>Gunneridae</taxon>
        <taxon>Pentapetalae</taxon>
        <taxon>rosids</taxon>
        <taxon>malvids</taxon>
        <taxon>Malvales</taxon>
        <taxon>Malvaceae</taxon>
        <taxon>Malvoideae</taxon>
        <taxon>Hibiscus</taxon>
    </lineage>
</organism>
<keyword evidence="6 9" id="KW-0804">Transcription</keyword>
<dbReference type="InterPro" id="IPR003851">
    <property type="entry name" value="Znf_Dof"/>
</dbReference>
<name>A0ABR2T656_9ROSI</name>
<evidence type="ECO:0000313" key="13">
    <source>
        <dbReference type="Proteomes" id="UP001396334"/>
    </source>
</evidence>
<evidence type="ECO:0000259" key="11">
    <source>
        <dbReference type="PROSITE" id="PS50884"/>
    </source>
</evidence>
<dbReference type="PANTHER" id="PTHR31992">
    <property type="entry name" value="DOF ZINC FINGER PROTEIN DOF1.4-RELATED"/>
    <property type="match status" value="1"/>
</dbReference>
<accession>A0ABR2T656</accession>
<evidence type="ECO:0000256" key="5">
    <source>
        <dbReference type="ARBA" id="ARBA00023125"/>
    </source>
</evidence>
<comment type="caution">
    <text evidence="12">The sequence shown here is derived from an EMBL/GenBank/DDBJ whole genome shotgun (WGS) entry which is preliminary data.</text>
</comment>
<evidence type="ECO:0000256" key="10">
    <source>
        <dbReference type="SAM" id="MobiDB-lite"/>
    </source>
</evidence>
<keyword evidence="1 9" id="KW-0479">Metal-binding</keyword>
<keyword evidence="7 8" id="KW-0539">Nucleus</keyword>
<feature type="compositionally biased region" description="Low complexity" evidence="10">
    <location>
        <begin position="83"/>
        <end position="92"/>
    </location>
</feature>
<evidence type="ECO:0000256" key="4">
    <source>
        <dbReference type="ARBA" id="ARBA00023015"/>
    </source>
</evidence>
<sequence length="244" mass="26824">MGNPSNGEGGRKARTQPEEALKCPRCDSTNTKFCYYNNYSLSQPRYFCKSCRRYWTKGGTLRKVPVGGGCRKTKRSSPPPTPTQEQTLTPNTHPIVPPLTYDHIDPTNDLTVAFAALQKQYDASHLSILENPSYNVAGSVANPGLLGNLDNFQGFGYDNFWEAVDNGGPTVGFNGETMLPYNNQNMIESTTTTSDVAVTDNRSVLWGLPWQLIGDSGNNDMVAATNLDCAIDYWHGILNSPDLM</sequence>
<evidence type="ECO:0000256" key="2">
    <source>
        <dbReference type="ARBA" id="ARBA00022771"/>
    </source>
</evidence>
<dbReference type="PANTHER" id="PTHR31992:SF221">
    <property type="entry name" value="DOF ZINC FINGER PROTEIN DOF3.2-RELATED"/>
    <property type="match status" value="1"/>
</dbReference>
<dbReference type="EMBL" id="JBBPBN010000009">
    <property type="protein sequence ID" value="KAK9032647.1"/>
    <property type="molecule type" value="Genomic_DNA"/>
</dbReference>
<dbReference type="PROSITE" id="PS50884">
    <property type="entry name" value="ZF_DOF_2"/>
    <property type="match status" value="1"/>
</dbReference>
<comment type="function">
    <text evidence="9">Transcription factor that binds specifically to a 5'-AA[AG]G-3' consensus core sequence.</text>
</comment>
<dbReference type="Pfam" id="PF02701">
    <property type="entry name" value="Zn_ribbon_Dof"/>
    <property type="match status" value="1"/>
</dbReference>
<keyword evidence="13" id="KW-1185">Reference proteome</keyword>
<evidence type="ECO:0000256" key="1">
    <source>
        <dbReference type="ARBA" id="ARBA00022723"/>
    </source>
</evidence>
<evidence type="ECO:0000256" key="6">
    <source>
        <dbReference type="ARBA" id="ARBA00023163"/>
    </source>
</evidence>
<dbReference type="Proteomes" id="UP001396334">
    <property type="component" value="Unassembled WGS sequence"/>
</dbReference>
<dbReference type="InterPro" id="IPR045174">
    <property type="entry name" value="Dof"/>
</dbReference>
<evidence type="ECO:0000313" key="12">
    <source>
        <dbReference type="EMBL" id="KAK9032647.1"/>
    </source>
</evidence>
<evidence type="ECO:0000256" key="8">
    <source>
        <dbReference type="PROSITE-ProRule" id="PRU00071"/>
    </source>
</evidence>
<keyword evidence="3 9" id="KW-0862">Zinc</keyword>